<dbReference type="PANTHER" id="PTHR43182">
    <property type="entry name" value="COBALT-PRECORRIN-6B C(15)-METHYLTRANSFERASE (DECARBOXYLATING)"/>
    <property type="match status" value="1"/>
</dbReference>
<dbReference type="InterPro" id="IPR012818">
    <property type="entry name" value="CbiE"/>
</dbReference>
<dbReference type="Gene3D" id="3.40.50.150">
    <property type="entry name" value="Vaccinia Virus protein VP39"/>
    <property type="match status" value="1"/>
</dbReference>
<evidence type="ECO:0000256" key="1">
    <source>
        <dbReference type="ARBA" id="ARBA00004953"/>
    </source>
</evidence>
<dbReference type="CDD" id="cd02440">
    <property type="entry name" value="AdoMet_MTases"/>
    <property type="match status" value="1"/>
</dbReference>
<keyword evidence="5" id="KW-0949">S-adenosyl-L-methionine</keyword>
<dbReference type="NCBIfam" id="TIGR02469">
    <property type="entry name" value="CbiT"/>
    <property type="match status" value="1"/>
</dbReference>
<dbReference type="EMBL" id="SSXH01000339">
    <property type="protein sequence ID" value="THJ74023.1"/>
    <property type="molecule type" value="Genomic_DNA"/>
</dbReference>
<evidence type="ECO:0000256" key="5">
    <source>
        <dbReference type="ARBA" id="ARBA00022691"/>
    </source>
</evidence>
<dbReference type="GO" id="GO:0008276">
    <property type="term" value="F:protein methyltransferase activity"/>
    <property type="evidence" value="ECO:0007669"/>
    <property type="project" value="InterPro"/>
</dbReference>
<reference evidence="7 8" key="1">
    <citation type="submission" date="2019-04" db="EMBL/GenBank/DDBJ databases">
        <title>Draft genome sequences for three unisolated Alnus-infective Frankia Sp+ strains, AgTrS, AiOr and AvVan, the first sequenced Frankia strains able to sporulate in-planta.</title>
        <authorList>
            <person name="Bethencourt L."/>
            <person name="Vautrin F."/>
            <person name="Taib N."/>
            <person name="Dubost A."/>
            <person name="Castro-Garcia L."/>
            <person name="Imbaud O."/>
            <person name="Abrouk D."/>
            <person name="Fournier P."/>
            <person name="Briolay J."/>
            <person name="Nguyen A."/>
            <person name="Normand P."/>
            <person name="Fernandez M.P."/>
            <person name="Brochier-Armanet C."/>
            <person name="Herrera-Belaroussi A."/>
        </authorList>
    </citation>
    <scope>NUCLEOTIDE SEQUENCE [LARGE SCALE GENOMIC DNA]</scope>
    <source>
        <strain evidence="7 8">AvVan</strain>
    </source>
</reference>
<dbReference type="PANTHER" id="PTHR43182:SF1">
    <property type="entry name" value="COBALT-PRECORRIN-7 C(5)-METHYLTRANSFERASE"/>
    <property type="match status" value="1"/>
</dbReference>
<dbReference type="InterPro" id="IPR050714">
    <property type="entry name" value="Cobalamin_biosynth_MTase"/>
</dbReference>
<organism evidence="7 8">
    <name type="scientific">Candidatus Frankia alpina</name>
    <dbReference type="NCBI Taxonomy" id="2699483"/>
    <lineage>
        <taxon>Bacteria</taxon>
        <taxon>Bacillati</taxon>
        <taxon>Actinomycetota</taxon>
        <taxon>Actinomycetes</taxon>
        <taxon>Frankiales</taxon>
        <taxon>Frankiaceae</taxon>
        <taxon>Frankia</taxon>
    </lineage>
</organism>
<dbReference type="OrthoDB" id="9787825at2"/>
<dbReference type="InterPro" id="IPR035996">
    <property type="entry name" value="4pyrrol_Methylase_sf"/>
</dbReference>
<dbReference type="InterPro" id="IPR029063">
    <property type="entry name" value="SAM-dependent_MTases_sf"/>
</dbReference>
<dbReference type="GO" id="GO:0032259">
    <property type="term" value="P:methylation"/>
    <property type="evidence" value="ECO:0007669"/>
    <property type="project" value="UniProtKB-KW"/>
</dbReference>
<keyword evidence="4 7" id="KW-0808">Transferase</keyword>
<name>A0A4S5EPK8_9ACTN</name>
<dbReference type="Gene3D" id="3.30.950.10">
    <property type="entry name" value="Methyltransferase, Cobalt-precorrin-4 Transmethylase, Domain 2"/>
    <property type="match status" value="1"/>
</dbReference>
<evidence type="ECO:0000313" key="7">
    <source>
        <dbReference type="EMBL" id="THJ74023.1"/>
    </source>
</evidence>
<protein>
    <submittedName>
        <fullName evidence="7">Precorrin-6y C5,15-methyltransferase (Decarboxylating) subunit CbiE</fullName>
    </submittedName>
</protein>
<dbReference type="Proteomes" id="UP000305282">
    <property type="component" value="Unassembled WGS sequence"/>
</dbReference>
<dbReference type="RefSeq" id="WP_136448524.1">
    <property type="nucleotide sequence ID" value="NZ_SSXH01000339.1"/>
</dbReference>
<accession>A0A4S5EPK8</accession>
<dbReference type="InterPro" id="IPR014008">
    <property type="entry name" value="Cbl_synth_MTase_CbiT"/>
</dbReference>
<dbReference type="CDD" id="cd11644">
    <property type="entry name" value="Precorrin-6Y-MT"/>
    <property type="match status" value="1"/>
</dbReference>
<dbReference type="InterPro" id="IPR014776">
    <property type="entry name" value="4pyrrole_Mease_sub2"/>
</dbReference>
<dbReference type="NCBIfam" id="TIGR02467">
    <property type="entry name" value="CbiE"/>
    <property type="match status" value="1"/>
</dbReference>
<dbReference type="InterPro" id="IPR014777">
    <property type="entry name" value="4pyrrole_Mease_sub1"/>
</dbReference>
<dbReference type="UniPathway" id="UPA00148"/>
<evidence type="ECO:0000313" key="8">
    <source>
        <dbReference type="Proteomes" id="UP000305282"/>
    </source>
</evidence>
<comment type="pathway">
    <text evidence="1">Cofactor biosynthesis; adenosylcobalamin biosynthesis.</text>
</comment>
<dbReference type="InterPro" id="IPR000878">
    <property type="entry name" value="4pyrrol_Mease"/>
</dbReference>
<proteinExistence type="predicted"/>
<gene>
    <name evidence="7" type="primary">cbiE</name>
    <name evidence="7" type="ORF">E7Y31_13955</name>
</gene>
<dbReference type="SUPFAM" id="SSF53790">
    <property type="entry name" value="Tetrapyrrole methylase"/>
    <property type="match status" value="1"/>
</dbReference>
<evidence type="ECO:0000256" key="2">
    <source>
        <dbReference type="ARBA" id="ARBA00022573"/>
    </source>
</evidence>
<dbReference type="SUPFAM" id="SSF53335">
    <property type="entry name" value="S-adenosyl-L-methionine-dependent methyltransferases"/>
    <property type="match status" value="1"/>
</dbReference>
<dbReference type="GO" id="GO:0009236">
    <property type="term" value="P:cobalamin biosynthetic process"/>
    <property type="evidence" value="ECO:0007669"/>
    <property type="project" value="UniProtKB-UniPathway"/>
</dbReference>
<evidence type="ECO:0000256" key="3">
    <source>
        <dbReference type="ARBA" id="ARBA00022603"/>
    </source>
</evidence>
<keyword evidence="3 7" id="KW-0489">Methyltransferase</keyword>
<dbReference type="Gene3D" id="3.40.1010.10">
    <property type="entry name" value="Cobalt-precorrin-4 Transmethylase, Domain 1"/>
    <property type="match status" value="1"/>
</dbReference>
<evidence type="ECO:0000259" key="6">
    <source>
        <dbReference type="Pfam" id="PF00590"/>
    </source>
</evidence>
<sequence>MTPRVTVVGVGADGWISLSSAARDAIRAADVLFGARRQLDLIPERADGHRIGARRMTWPSPLLPGLAGLLAEHGVTVAGTGGADAASDAKSAGDAKSGSDVCVLASGDPMFHGIGTTLVRLLGSDRVRVLPHPSSVSLACARLGWAVDGVDVVSAVGRPLAQVHAALAPHRRLLVLSADGTTPLELADLLVDRGYGRSPLTVLERLGAADEARQQAPARDWAAASAVWRATGTVGPSSARIVSSLRPPADLNVVAVEPLPAQGAAHRPRTPGLPDDAFEHDGQITKREIRAVTLASLGPVPGELLWDVGAGSGSIAIEWMRAHASCRAIAIEPRADRAERIQRNATALGVPALRVVTGHAPQALAGLPAPDAVFVGGGATAVGLLEACWAALAGRGRLVVNAVTLESEAVLAAWYARRGGELTRLSVSRASPVGGFTGWRAAMPVTQWTVWPGDHAADGDRCSVDQLIS</sequence>
<keyword evidence="2" id="KW-0169">Cobalamin biosynthesis</keyword>
<keyword evidence="8" id="KW-1185">Reference proteome</keyword>
<feature type="domain" description="Tetrapyrrole methylase" evidence="6">
    <location>
        <begin position="4"/>
        <end position="218"/>
    </location>
</feature>
<dbReference type="AlphaFoldDB" id="A0A4S5EPK8"/>
<comment type="caution">
    <text evidence="7">The sequence shown here is derived from an EMBL/GenBank/DDBJ whole genome shotgun (WGS) entry which is preliminary data.</text>
</comment>
<dbReference type="Pfam" id="PF00590">
    <property type="entry name" value="TP_methylase"/>
    <property type="match status" value="1"/>
</dbReference>
<evidence type="ECO:0000256" key="4">
    <source>
        <dbReference type="ARBA" id="ARBA00022679"/>
    </source>
</evidence>